<dbReference type="InParanoid" id="B4CZ07"/>
<dbReference type="AlphaFoldDB" id="B4CZ07"/>
<sequence length="32" mass="3568" precursor="true">MTQMDANEVGLIRVICVIRGLFFGAIWTVNAE</sequence>
<keyword evidence="3" id="KW-1185">Reference proteome</keyword>
<keyword evidence="1" id="KW-0812">Transmembrane</keyword>
<name>B4CZ07_9BACT</name>
<comment type="caution">
    <text evidence="2">The sequence shown here is derived from an EMBL/GenBank/DDBJ whole genome shotgun (WGS) entry which is preliminary data.</text>
</comment>
<keyword evidence="1" id="KW-0472">Membrane</keyword>
<evidence type="ECO:0000256" key="1">
    <source>
        <dbReference type="SAM" id="Phobius"/>
    </source>
</evidence>
<feature type="transmembrane region" description="Helical" evidence="1">
    <location>
        <begin position="12"/>
        <end position="29"/>
    </location>
</feature>
<evidence type="ECO:0000313" key="2">
    <source>
        <dbReference type="EMBL" id="EDY20698.1"/>
    </source>
</evidence>
<protein>
    <submittedName>
        <fullName evidence="2">Uncharacterized protein</fullName>
    </submittedName>
</protein>
<reference evidence="2 3" key="1">
    <citation type="journal article" date="2011" name="J. Bacteriol.">
        <title>Genome sequence of Chthoniobacter flavus Ellin428, an aerobic heterotrophic soil bacterium.</title>
        <authorList>
            <person name="Kant R."/>
            <person name="van Passel M.W."/>
            <person name="Palva A."/>
            <person name="Lucas S."/>
            <person name="Lapidus A."/>
            <person name="Glavina Del Rio T."/>
            <person name="Dalin E."/>
            <person name="Tice H."/>
            <person name="Bruce D."/>
            <person name="Goodwin L."/>
            <person name="Pitluck S."/>
            <person name="Larimer F.W."/>
            <person name="Land M.L."/>
            <person name="Hauser L."/>
            <person name="Sangwan P."/>
            <person name="de Vos W.M."/>
            <person name="Janssen P.H."/>
            <person name="Smidt H."/>
        </authorList>
    </citation>
    <scope>NUCLEOTIDE SEQUENCE [LARGE SCALE GENOMIC DNA]</scope>
    <source>
        <strain evidence="2 3">Ellin428</strain>
    </source>
</reference>
<keyword evidence="1" id="KW-1133">Transmembrane helix</keyword>
<proteinExistence type="predicted"/>
<accession>B4CZ07</accession>
<dbReference type="Proteomes" id="UP000005824">
    <property type="component" value="Unassembled WGS sequence"/>
</dbReference>
<evidence type="ECO:0000313" key="3">
    <source>
        <dbReference type="Proteomes" id="UP000005824"/>
    </source>
</evidence>
<dbReference type="EMBL" id="ABVL01000004">
    <property type="protein sequence ID" value="EDY20698.1"/>
    <property type="molecule type" value="Genomic_DNA"/>
</dbReference>
<organism evidence="2 3">
    <name type="scientific">Chthoniobacter flavus Ellin428</name>
    <dbReference type="NCBI Taxonomy" id="497964"/>
    <lineage>
        <taxon>Bacteria</taxon>
        <taxon>Pseudomonadati</taxon>
        <taxon>Verrucomicrobiota</taxon>
        <taxon>Spartobacteria</taxon>
        <taxon>Chthoniobacterales</taxon>
        <taxon>Chthoniobacteraceae</taxon>
        <taxon>Chthoniobacter</taxon>
    </lineage>
</organism>
<gene>
    <name evidence="2" type="ORF">CfE428DRAFT_1895</name>
</gene>